<protein>
    <submittedName>
        <fullName evidence="2 3">Uncharacterized protein LOC106473317</fullName>
    </submittedName>
</protein>
<evidence type="ECO:0000313" key="1">
    <source>
        <dbReference type="Proteomes" id="UP000694941"/>
    </source>
</evidence>
<evidence type="ECO:0000313" key="3">
    <source>
        <dbReference type="RefSeq" id="XP_022257484.1"/>
    </source>
</evidence>
<dbReference type="Proteomes" id="UP000694941">
    <property type="component" value="Unplaced"/>
</dbReference>
<gene>
    <name evidence="2 3" type="primary">LOC106473317</name>
</gene>
<dbReference type="RefSeq" id="XP_022257484.1">
    <property type="nucleotide sequence ID" value="XM_022401776.1"/>
</dbReference>
<dbReference type="RefSeq" id="XP_013789453.1">
    <property type="nucleotide sequence ID" value="XM_013933999.2"/>
</dbReference>
<proteinExistence type="predicted"/>
<accession>A0ABM1BVG5</accession>
<organism evidence="1 2">
    <name type="scientific">Limulus polyphemus</name>
    <name type="common">Atlantic horseshoe crab</name>
    <dbReference type="NCBI Taxonomy" id="6850"/>
    <lineage>
        <taxon>Eukaryota</taxon>
        <taxon>Metazoa</taxon>
        <taxon>Ecdysozoa</taxon>
        <taxon>Arthropoda</taxon>
        <taxon>Chelicerata</taxon>
        <taxon>Merostomata</taxon>
        <taxon>Xiphosura</taxon>
        <taxon>Limulidae</taxon>
        <taxon>Limulus</taxon>
    </lineage>
</organism>
<evidence type="ECO:0000313" key="2">
    <source>
        <dbReference type="RefSeq" id="XP_013789453.1"/>
    </source>
</evidence>
<dbReference type="GeneID" id="106473317"/>
<name>A0ABM1BVG5_LIMPO</name>
<reference evidence="2 3" key="1">
    <citation type="submission" date="2025-05" db="UniProtKB">
        <authorList>
            <consortium name="RefSeq"/>
        </authorList>
    </citation>
    <scope>IDENTIFICATION</scope>
    <source>
        <tissue evidence="2 3">Muscle</tissue>
    </source>
</reference>
<sequence length="244" mass="26909">MNSTPSKAEPISFRKLGMPAWMTQRLDKLHVSTDLEKYGSSPPTSDTDFFWDVEKKKESFIVTPSLTESRGHSTDLLAKDNLQLSSSKVQHMVNISKEPPKLVPSMSAPVLKVPTVEEKLNHSQSSTSAESTPNVTPCSSPLIFRKVKESGLQANPELSSDQNWNPKWLSCTFNSHGKNTASYSSNLSPVKEALDGSILPKKDTSQVENPVCDMHIHKIPASSLKKKKISFSNSDINIVSPSSW</sequence>
<keyword evidence="1" id="KW-1185">Reference proteome</keyword>